<dbReference type="InterPro" id="IPR002401">
    <property type="entry name" value="Cyt_P450_E_grp-I"/>
</dbReference>
<dbReference type="PANTHER" id="PTHR24305">
    <property type="entry name" value="CYTOCHROME P450"/>
    <property type="match status" value="1"/>
</dbReference>
<dbReference type="Pfam" id="PF00067">
    <property type="entry name" value="p450"/>
    <property type="match status" value="2"/>
</dbReference>
<evidence type="ECO:0000256" key="4">
    <source>
        <dbReference type="ARBA" id="ARBA00022723"/>
    </source>
</evidence>
<dbReference type="GO" id="GO:0004497">
    <property type="term" value="F:monooxygenase activity"/>
    <property type="evidence" value="ECO:0007669"/>
    <property type="project" value="UniProtKB-KW"/>
</dbReference>
<evidence type="ECO:0000256" key="1">
    <source>
        <dbReference type="ARBA" id="ARBA00001971"/>
    </source>
</evidence>
<dbReference type="GO" id="GO:0020037">
    <property type="term" value="F:heme binding"/>
    <property type="evidence" value="ECO:0007669"/>
    <property type="project" value="InterPro"/>
</dbReference>
<dbReference type="InterPro" id="IPR036396">
    <property type="entry name" value="Cyt_P450_sf"/>
</dbReference>
<sequence length="419" mass="47349">MISNIYKVFFLALLFSAWKIFSRRYLHPLSRYPGPFLWSVSRASYATAYAQGKLHKRIQCLHDQYGDVVRVAPDELSYRTEEAWKDIHGPLRNFPKDMRFYHASKSKAPSVAVAPDSIHGRQKRAILRAFSVSALQSHERLLRPFVDTLVRMLHPTDGKKENVVVMTEWYNYVIFDFMAFELFGESLHCLEKGTSHTWVDMLYGSIKGWAFLSQSKYFPSLSWVIKAALFLFRRDLLQHRSTKFTSVASKVSAESVSESGDPGFGTYMRAADMSYLHCVLQESLRMYPPVPLGMPRVVPNGGAVVSGQFVPENTSVAVASWATYQSSSNFKDPQLFLPERWSDTDAGGDDVKGALQAFSMGPRGCPGRSLAFGEASLILARLIWAFDLELSPQCSNWADQRAYIIWDKGPLLVKLAPRS</sequence>
<accession>A0AAD6CWS2</accession>
<dbReference type="CDD" id="cd11058">
    <property type="entry name" value="CYP60B-like"/>
    <property type="match status" value="1"/>
</dbReference>
<evidence type="ECO:0000256" key="7">
    <source>
        <dbReference type="ARBA" id="ARBA00023033"/>
    </source>
</evidence>
<evidence type="ECO:0000313" key="11">
    <source>
        <dbReference type="Proteomes" id="UP001220324"/>
    </source>
</evidence>
<feature type="binding site" description="axial binding residue" evidence="8">
    <location>
        <position position="365"/>
    </location>
    <ligand>
        <name>heme</name>
        <dbReference type="ChEBI" id="CHEBI:30413"/>
    </ligand>
    <ligandPart>
        <name>Fe</name>
        <dbReference type="ChEBI" id="CHEBI:18248"/>
    </ligandPart>
</feature>
<organism evidence="10 11">
    <name type="scientific">Penicillium frequentans</name>
    <dbReference type="NCBI Taxonomy" id="3151616"/>
    <lineage>
        <taxon>Eukaryota</taxon>
        <taxon>Fungi</taxon>
        <taxon>Dikarya</taxon>
        <taxon>Ascomycota</taxon>
        <taxon>Pezizomycotina</taxon>
        <taxon>Eurotiomycetes</taxon>
        <taxon>Eurotiomycetidae</taxon>
        <taxon>Eurotiales</taxon>
        <taxon>Aspergillaceae</taxon>
        <taxon>Penicillium</taxon>
    </lineage>
</organism>
<dbReference type="InterPro" id="IPR017972">
    <property type="entry name" value="Cyt_P450_CS"/>
</dbReference>
<comment type="cofactor">
    <cofactor evidence="1 8">
        <name>heme</name>
        <dbReference type="ChEBI" id="CHEBI:30413"/>
    </cofactor>
</comment>
<keyword evidence="7 9" id="KW-0503">Monooxygenase</keyword>
<dbReference type="InterPro" id="IPR001128">
    <property type="entry name" value="Cyt_P450"/>
</dbReference>
<dbReference type="GO" id="GO:0005506">
    <property type="term" value="F:iron ion binding"/>
    <property type="evidence" value="ECO:0007669"/>
    <property type="project" value="InterPro"/>
</dbReference>
<evidence type="ECO:0000256" key="3">
    <source>
        <dbReference type="ARBA" id="ARBA00022617"/>
    </source>
</evidence>
<keyword evidence="5 9" id="KW-0560">Oxidoreductase</keyword>
<comment type="similarity">
    <text evidence="2 9">Belongs to the cytochrome P450 family.</text>
</comment>
<evidence type="ECO:0000256" key="8">
    <source>
        <dbReference type="PIRSR" id="PIRSR602401-1"/>
    </source>
</evidence>
<name>A0AAD6CWS2_9EURO</name>
<gene>
    <name evidence="10" type="ORF">N7494_006613</name>
</gene>
<keyword evidence="4 8" id="KW-0479">Metal-binding</keyword>
<dbReference type="PRINTS" id="PR00463">
    <property type="entry name" value="EP450I"/>
</dbReference>
<dbReference type="AlphaFoldDB" id="A0AAD6CWS2"/>
<keyword evidence="6 8" id="KW-0408">Iron</keyword>
<reference evidence="10 11" key="1">
    <citation type="journal article" date="2023" name="IMA Fungus">
        <title>Comparative genomic study of the Penicillium genus elucidates a diverse pangenome and 15 lateral gene transfer events.</title>
        <authorList>
            <person name="Petersen C."/>
            <person name="Sorensen T."/>
            <person name="Nielsen M.R."/>
            <person name="Sondergaard T.E."/>
            <person name="Sorensen J.L."/>
            <person name="Fitzpatrick D.A."/>
            <person name="Frisvad J.C."/>
            <person name="Nielsen K.L."/>
        </authorList>
    </citation>
    <scope>NUCLEOTIDE SEQUENCE [LARGE SCALE GENOMIC DNA]</scope>
    <source>
        <strain evidence="10 11">IBT 35679</strain>
    </source>
</reference>
<dbReference type="GO" id="GO:0016705">
    <property type="term" value="F:oxidoreductase activity, acting on paired donors, with incorporation or reduction of molecular oxygen"/>
    <property type="evidence" value="ECO:0007669"/>
    <property type="project" value="InterPro"/>
</dbReference>
<proteinExistence type="inferred from homology"/>
<dbReference type="InterPro" id="IPR050121">
    <property type="entry name" value="Cytochrome_P450_monoxygenase"/>
</dbReference>
<evidence type="ECO:0000256" key="6">
    <source>
        <dbReference type="ARBA" id="ARBA00023004"/>
    </source>
</evidence>
<evidence type="ECO:0000256" key="5">
    <source>
        <dbReference type="ARBA" id="ARBA00023002"/>
    </source>
</evidence>
<dbReference type="PANTHER" id="PTHR24305:SF210">
    <property type="entry name" value="CYTOCHROME P450 MONOOXYGENASE ASQL-RELATED"/>
    <property type="match status" value="1"/>
</dbReference>
<keyword evidence="11" id="KW-1185">Reference proteome</keyword>
<evidence type="ECO:0000256" key="9">
    <source>
        <dbReference type="RuleBase" id="RU000461"/>
    </source>
</evidence>
<dbReference type="GO" id="GO:0043386">
    <property type="term" value="P:mycotoxin biosynthetic process"/>
    <property type="evidence" value="ECO:0007669"/>
    <property type="project" value="UniProtKB-ARBA"/>
</dbReference>
<dbReference type="Gene3D" id="1.10.630.10">
    <property type="entry name" value="Cytochrome P450"/>
    <property type="match status" value="2"/>
</dbReference>
<protein>
    <submittedName>
        <fullName evidence="10">Cytochrome P450 monooxygenase</fullName>
    </submittedName>
</protein>
<dbReference type="Proteomes" id="UP001220324">
    <property type="component" value="Unassembled WGS sequence"/>
</dbReference>
<comment type="caution">
    <text evidence="10">The sequence shown here is derived from an EMBL/GenBank/DDBJ whole genome shotgun (WGS) entry which is preliminary data.</text>
</comment>
<keyword evidence="3 8" id="KW-0349">Heme</keyword>
<dbReference type="PROSITE" id="PS00086">
    <property type="entry name" value="CYTOCHROME_P450"/>
    <property type="match status" value="1"/>
</dbReference>
<evidence type="ECO:0000313" key="10">
    <source>
        <dbReference type="EMBL" id="KAJ5541537.1"/>
    </source>
</evidence>
<dbReference type="EMBL" id="JAQIZZ010000005">
    <property type="protein sequence ID" value="KAJ5541537.1"/>
    <property type="molecule type" value="Genomic_DNA"/>
</dbReference>
<dbReference type="SUPFAM" id="SSF48264">
    <property type="entry name" value="Cytochrome P450"/>
    <property type="match status" value="1"/>
</dbReference>
<evidence type="ECO:0000256" key="2">
    <source>
        <dbReference type="ARBA" id="ARBA00010617"/>
    </source>
</evidence>